<dbReference type="PANTHER" id="PTHR11905">
    <property type="entry name" value="ADAM A DISINTEGRIN AND METALLOPROTEASE DOMAIN"/>
    <property type="match status" value="1"/>
</dbReference>
<name>A0A3B4Y5R3_SERLL</name>
<dbReference type="InterPro" id="IPR000742">
    <property type="entry name" value="EGF"/>
</dbReference>
<sequence length="133" mass="14740">MLGSDVPDPGMVNEGTKCGDNKCRSADVLSYNCDVEKKCHGHGVCNSNRNCHCEDGWAPPFCEVKGVGLRTGPSGNWIQSDWTGNLPEQTGSSYCLLQPVFTLFLYLKFKTRRRQLKCRLSSSQPITFPNGHL</sequence>
<dbReference type="PANTHER" id="PTHR11905:SF136">
    <property type="entry name" value="DISINTEGRIN AND METALLOPROTEINASE DOMAIN-CONTAINING PROTEIN 9"/>
    <property type="match status" value="1"/>
</dbReference>
<evidence type="ECO:0000259" key="4">
    <source>
        <dbReference type="PROSITE" id="PS50026"/>
    </source>
</evidence>
<reference evidence="5" key="1">
    <citation type="submission" date="2025-08" db="UniProtKB">
        <authorList>
            <consortium name="Ensembl"/>
        </authorList>
    </citation>
    <scope>IDENTIFICATION</scope>
</reference>
<keyword evidence="2 3" id="KW-1015">Disulfide bond</keyword>
<evidence type="ECO:0000313" key="5">
    <source>
        <dbReference type="Ensembl" id="ENSSLDP00000018693.1"/>
    </source>
</evidence>
<dbReference type="PROSITE" id="PS50026">
    <property type="entry name" value="EGF_3"/>
    <property type="match status" value="1"/>
</dbReference>
<dbReference type="Pfam" id="PF07974">
    <property type="entry name" value="EGF_2"/>
    <property type="match status" value="1"/>
</dbReference>
<evidence type="ECO:0000256" key="2">
    <source>
        <dbReference type="ARBA" id="ARBA00023157"/>
    </source>
</evidence>
<keyword evidence="1 3" id="KW-0245">EGF-like domain</keyword>
<evidence type="ECO:0000313" key="6">
    <source>
        <dbReference type="Proteomes" id="UP000261360"/>
    </source>
</evidence>
<dbReference type="Proteomes" id="UP000261360">
    <property type="component" value="Unplaced"/>
</dbReference>
<dbReference type="InterPro" id="IPR013111">
    <property type="entry name" value="EGF_extracell"/>
</dbReference>
<dbReference type="GO" id="GO:0005886">
    <property type="term" value="C:plasma membrane"/>
    <property type="evidence" value="ECO:0007669"/>
    <property type="project" value="TreeGrafter"/>
</dbReference>
<evidence type="ECO:0000256" key="1">
    <source>
        <dbReference type="ARBA" id="ARBA00022536"/>
    </source>
</evidence>
<feature type="domain" description="EGF-like" evidence="4">
    <location>
        <begin position="29"/>
        <end position="63"/>
    </location>
</feature>
<reference evidence="5" key="2">
    <citation type="submission" date="2025-09" db="UniProtKB">
        <authorList>
            <consortium name="Ensembl"/>
        </authorList>
    </citation>
    <scope>IDENTIFICATION</scope>
</reference>
<dbReference type="Ensembl" id="ENSSLDT00000019325.1">
    <property type="protein sequence ID" value="ENSSLDP00000018693.1"/>
    <property type="gene ID" value="ENSSLDG00000014693.1"/>
</dbReference>
<dbReference type="PROSITE" id="PS01186">
    <property type="entry name" value="EGF_2"/>
    <property type="match status" value="1"/>
</dbReference>
<protein>
    <recommendedName>
        <fullName evidence="4">EGF-like domain-containing protein</fullName>
    </recommendedName>
</protein>
<dbReference type="AlphaFoldDB" id="A0A3B4Y5R3"/>
<comment type="caution">
    <text evidence="3">Lacks conserved residue(s) required for the propagation of feature annotation.</text>
</comment>
<dbReference type="GeneTree" id="ENSGT00940000156239"/>
<feature type="disulfide bond" evidence="3">
    <location>
        <begin position="53"/>
        <end position="62"/>
    </location>
</feature>
<proteinExistence type="predicted"/>
<organism evidence="5 6">
    <name type="scientific">Seriola lalandi dorsalis</name>
    <dbReference type="NCBI Taxonomy" id="1841481"/>
    <lineage>
        <taxon>Eukaryota</taxon>
        <taxon>Metazoa</taxon>
        <taxon>Chordata</taxon>
        <taxon>Craniata</taxon>
        <taxon>Vertebrata</taxon>
        <taxon>Euteleostomi</taxon>
        <taxon>Actinopterygii</taxon>
        <taxon>Neopterygii</taxon>
        <taxon>Teleostei</taxon>
        <taxon>Neoteleostei</taxon>
        <taxon>Acanthomorphata</taxon>
        <taxon>Carangaria</taxon>
        <taxon>Carangiformes</taxon>
        <taxon>Carangidae</taxon>
        <taxon>Seriola</taxon>
    </lineage>
</organism>
<accession>A0A3B4Y5R3</accession>
<keyword evidence="6" id="KW-1185">Reference proteome</keyword>
<evidence type="ECO:0000256" key="3">
    <source>
        <dbReference type="PROSITE-ProRule" id="PRU00076"/>
    </source>
</evidence>